<evidence type="ECO:0000313" key="2">
    <source>
        <dbReference type="EMBL" id="RFM34646.1"/>
    </source>
</evidence>
<organism evidence="2 3">
    <name type="scientific">Chitinophaga silvisoli</name>
    <dbReference type="NCBI Taxonomy" id="2291814"/>
    <lineage>
        <taxon>Bacteria</taxon>
        <taxon>Pseudomonadati</taxon>
        <taxon>Bacteroidota</taxon>
        <taxon>Chitinophagia</taxon>
        <taxon>Chitinophagales</taxon>
        <taxon>Chitinophagaceae</taxon>
        <taxon>Chitinophaga</taxon>
    </lineage>
</organism>
<feature type="transmembrane region" description="Helical" evidence="1">
    <location>
        <begin position="6"/>
        <end position="23"/>
    </location>
</feature>
<dbReference type="EMBL" id="QTJV01000004">
    <property type="protein sequence ID" value="RFM34646.1"/>
    <property type="molecule type" value="Genomic_DNA"/>
</dbReference>
<keyword evidence="1" id="KW-1133">Transmembrane helix</keyword>
<keyword evidence="3" id="KW-1185">Reference proteome</keyword>
<feature type="transmembrane region" description="Helical" evidence="1">
    <location>
        <begin position="35"/>
        <end position="54"/>
    </location>
</feature>
<proteinExistence type="predicted"/>
<comment type="caution">
    <text evidence="2">The sequence shown here is derived from an EMBL/GenBank/DDBJ whole genome shotgun (WGS) entry which is preliminary data.</text>
</comment>
<dbReference type="Proteomes" id="UP000261174">
    <property type="component" value="Unassembled WGS sequence"/>
</dbReference>
<protein>
    <submittedName>
        <fullName evidence="2">Uncharacterized protein</fullName>
    </submittedName>
</protein>
<reference evidence="2 3" key="1">
    <citation type="submission" date="2018-08" db="EMBL/GenBank/DDBJ databases">
        <title>Chitinophaga sp. K20C18050901, a novel bacterium isolated from forest soil.</title>
        <authorList>
            <person name="Wang C."/>
        </authorList>
    </citation>
    <scope>NUCLEOTIDE SEQUENCE [LARGE SCALE GENOMIC DNA]</scope>
    <source>
        <strain evidence="2 3">K20C18050901</strain>
    </source>
</reference>
<sequence length="63" mass="6934">MGGHGVGMIPFLVASFLMPFSCLEGFRRLEIAIGLGIDITRAALILSITALLWFDRKSIIRNN</sequence>
<evidence type="ECO:0000313" key="3">
    <source>
        <dbReference type="Proteomes" id="UP000261174"/>
    </source>
</evidence>
<dbReference type="AlphaFoldDB" id="A0A3E1P363"/>
<accession>A0A3E1P363</accession>
<gene>
    <name evidence="2" type="ORF">DXN04_15385</name>
</gene>
<evidence type="ECO:0000256" key="1">
    <source>
        <dbReference type="SAM" id="Phobius"/>
    </source>
</evidence>
<keyword evidence="1" id="KW-0472">Membrane</keyword>
<keyword evidence="1" id="KW-0812">Transmembrane</keyword>
<name>A0A3E1P363_9BACT</name>